<reference evidence="2 3" key="1">
    <citation type="journal article" date="2019" name="Int. J. Syst. Evol. Microbiol.">
        <title>The Global Catalogue of Microorganisms (GCM) 10K type strain sequencing project: providing services to taxonomists for standard genome sequencing and annotation.</title>
        <authorList>
            <consortium name="The Broad Institute Genomics Platform"/>
            <consortium name="The Broad Institute Genome Sequencing Center for Infectious Disease"/>
            <person name="Wu L."/>
            <person name="Ma J."/>
        </authorList>
    </citation>
    <scope>NUCLEOTIDE SEQUENCE [LARGE SCALE GENOMIC DNA]</scope>
    <source>
        <strain evidence="2 3">JCM 12389</strain>
    </source>
</reference>
<dbReference type="SUPFAM" id="SSF56281">
    <property type="entry name" value="Metallo-hydrolase/oxidoreductase"/>
    <property type="match status" value="1"/>
</dbReference>
<evidence type="ECO:0000313" key="2">
    <source>
        <dbReference type="EMBL" id="GAA0496628.1"/>
    </source>
</evidence>
<dbReference type="RefSeq" id="WP_343841479.1">
    <property type="nucleotide sequence ID" value="NZ_BAAADO010000004.1"/>
</dbReference>
<dbReference type="Gene3D" id="1.10.10.10">
    <property type="entry name" value="Winged helix-like DNA-binding domain superfamily/Winged helix DNA-binding domain"/>
    <property type="match status" value="1"/>
</dbReference>
<dbReference type="PANTHER" id="PTHR23131:SF0">
    <property type="entry name" value="ENDORIBONUCLEASE LACTB2"/>
    <property type="match status" value="1"/>
</dbReference>
<keyword evidence="3" id="KW-1185">Reference proteome</keyword>
<dbReference type="Gene3D" id="3.60.15.10">
    <property type="entry name" value="Ribonuclease Z/Hydroxyacylglutathione hydrolase-like"/>
    <property type="match status" value="1"/>
</dbReference>
<comment type="caution">
    <text evidence="2">The sequence shown here is derived from an EMBL/GenBank/DDBJ whole genome shotgun (WGS) entry which is preliminary data.</text>
</comment>
<name>A0ABN1BF77_9BACI</name>
<gene>
    <name evidence="2" type="ORF">GCM10008986_24480</name>
</gene>
<dbReference type="EMBL" id="BAAADO010000004">
    <property type="protein sequence ID" value="GAA0496628.1"/>
    <property type="molecule type" value="Genomic_DNA"/>
</dbReference>
<dbReference type="Pfam" id="PF00753">
    <property type="entry name" value="Lactamase_B"/>
    <property type="match status" value="1"/>
</dbReference>
<dbReference type="SMART" id="SM00849">
    <property type="entry name" value="Lactamase_B"/>
    <property type="match status" value="1"/>
</dbReference>
<dbReference type="Proteomes" id="UP001500880">
    <property type="component" value="Unassembled WGS sequence"/>
</dbReference>
<dbReference type="InterPro" id="IPR036388">
    <property type="entry name" value="WH-like_DNA-bd_sf"/>
</dbReference>
<evidence type="ECO:0000313" key="3">
    <source>
        <dbReference type="Proteomes" id="UP001500880"/>
    </source>
</evidence>
<dbReference type="InterPro" id="IPR050662">
    <property type="entry name" value="Sec-metab_biosynth-thioest"/>
</dbReference>
<proteinExistence type="predicted"/>
<feature type="domain" description="Metallo-beta-lactamase" evidence="1">
    <location>
        <begin position="21"/>
        <end position="189"/>
    </location>
</feature>
<sequence length="274" mass="30970">MKNVKIIRIPVATPTLWPNTETNCYLIGSEHESLLIDAGYDTEETKDKIEQAVEKHEVQPPESILLTHSHPDHAPGVRQLRDLSPTVYCHQAEYDPIADSISPVKDIKTLNDGDILTINQTKMEVIHGPGHTAGQLNLYIPSEKMLLAGDNVVSEGTTWIGPPDGDMSDYLNTLHRLKKLDIDKIGPGHGEWVVNPKEKLEFIIARRLKREQQIKDLLNEYEQLSASELTQYIYKDQIHPSVFDVAKRTIEAHLNKLIKEGQVKQQNNSYTTSI</sequence>
<protein>
    <recommendedName>
        <fullName evidence="1">Metallo-beta-lactamase domain-containing protein</fullName>
    </recommendedName>
</protein>
<dbReference type="InterPro" id="IPR036866">
    <property type="entry name" value="RibonucZ/Hydroxyglut_hydro"/>
</dbReference>
<evidence type="ECO:0000259" key="1">
    <source>
        <dbReference type="SMART" id="SM00849"/>
    </source>
</evidence>
<dbReference type="Pfam" id="PF17778">
    <property type="entry name" value="WHD_BLACT"/>
    <property type="match status" value="1"/>
</dbReference>
<organism evidence="2 3">
    <name type="scientific">Salinibacillus aidingensis</name>
    <dbReference type="NCBI Taxonomy" id="237684"/>
    <lineage>
        <taxon>Bacteria</taxon>
        <taxon>Bacillati</taxon>
        <taxon>Bacillota</taxon>
        <taxon>Bacilli</taxon>
        <taxon>Bacillales</taxon>
        <taxon>Bacillaceae</taxon>
        <taxon>Salinibacillus</taxon>
    </lineage>
</organism>
<dbReference type="InterPro" id="IPR001279">
    <property type="entry name" value="Metallo-B-lactamas"/>
</dbReference>
<accession>A0ABN1BF77</accession>
<dbReference type="InterPro" id="IPR041516">
    <property type="entry name" value="LACTB2_WH"/>
</dbReference>
<dbReference type="PANTHER" id="PTHR23131">
    <property type="entry name" value="ENDORIBONUCLEASE LACTB2"/>
    <property type="match status" value="1"/>
</dbReference>